<evidence type="ECO:0000256" key="1">
    <source>
        <dbReference type="SAM" id="MobiDB-lite"/>
    </source>
</evidence>
<keyword evidence="3" id="KW-1185">Reference proteome</keyword>
<reference evidence="2" key="1">
    <citation type="submission" date="2025-08" db="UniProtKB">
        <authorList>
            <consortium name="Ensembl"/>
        </authorList>
    </citation>
    <scope>IDENTIFICATION</scope>
</reference>
<feature type="region of interest" description="Disordered" evidence="1">
    <location>
        <begin position="20"/>
        <end position="43"/>
    </location>
</feature>
<dbReference type="AlphaFoldDB" id="A0A8C8C0B7"/>
<dbReference type="Proteomes" id="UP000694402">
    <property type="component" value="Unassembled WGS sequence"/>
</dbReference>
<accession>A0A8C8C0B7</accession>
<organism evidence="2 3">
    <name type="scientific">Oncorhynchus tshawytscha</name>
    <name type="common">Chinook salmon</name>
    <name type="synonym">Salmo tshawytscha</name>
    <dbReference type="NCBI Taxonomy" id="74940"/>
    <lineage>
        <taxon>Eukaryota</taxon>
        <taxon>Metazoa</taxon>
        <taxon>Chordata</taxon>
        <taxon>Craniata</taxon>
        <taxon>Vertebrata</taxon>
        <taxon>Euteleostomi</taxon>
        <taxon>Actinopterygii</taxon>
        <taxon>Neopterygii</taxon>
        <taxon>Teleostei</taxon>
        <taxon>Protacanthopterygii</taxon>
        <taxon>Salmoniformes</taxon>
        <taxon>Salmonidae</taxon>
        <taxon>Salmoninae</taxon>
        <taxon>Oncorhynchus</taxon>
    </lineage>
</organism>
<feature type="compositionally biased region" description="Polar residues" evidence="1">
    <location>
        <begin position="32"/>
        <end position="41"/>
    </location>
</feature>
<protein>
    <submittedName>
        <fullName evidence="2">Uncharacterized protein</fullName>
    </submittedName>
</protein>
<name>A0A8C8C0B7_ONCTS</name>
<dbReference type="Ensembl" id="ENSOTST00005001559.2">
    <property type="protein sequence ID" value="ENSOTSP00005001390.1"/>
    <property type="gene ID" value="ENSOTSG00005000777.2"/>
</dbReference>
<evidence type="ECO:0000313" key="3">
    <source>
        <dbReference type="Proteomes" id="UP000694402"/>
    </source>
</evidence>
<reference evidence="2" key="2">
    <citation type="submission" date="2025-09" db="UniProtKB">
        <authorList>
            <consortium name="Ensembl"/>
        </authorList>
    </citation>
    <scope>IDENTIFICATION</scope>
</reference>
<evidence type="ECO:0000313" key="2">
    <source>
        <dbReference type="Ensembl" id="ENSOTSP00005001390.1"/>
    </source>
</evidence>
<proteinExistence type="predicted"/>
<sequence length="114" mass="12953">MDWRAALHECRFRKRLCDPDPSYPGVRDGSENRNVTPHSNNPSPPILIIQAENPYITSIQLSLNLYSTSIQPSLNLYSTFIQPSLNLYSTSIQPSLNLYSTFIQPLFNLHSTLT</sequence>